<evidence type="ECO:0000313" key="4">
    <source>
        <dbReference type="EMBL" id="KKB86375.1"/>
    </source>
</evidence>
<dbReference type="EMBL" id="LAJF01000036">
    <property type="protein sequence ID" value="KKB86375.1"/>
    <property type="molecule type" value="Genomic_DNA"/>
</dbReference>
<dbReference type="GO" id="GO:0008758">
    <property type="term" value="F:UDP-2,3-diacylglucosamine hydrolase activity"/>
    <property type="evidence" value="ECO:0007669"/>
    <property type="project" value="TreeGrafter"/>
</dbReference>
<dbReference type="GO" id="GO:0046872">
    <property type="term" value="F:metal ion binding"/>
    <property type="evidence" value="ECO:0007669"/>
    <property type="project" value="UniProtKB-KW"/>
</dbReference>
<dbReference type="Proteomes" id="UP000033608">
    <property type="component" value="Unassembled WGS sequence"/>
</dbReference>
<evidence type="ECO:0000313" key="5">
    <source>
        <dbReference type="Proteomes" id="UP000033608"/>
    </source>
</evidence>
<dbReference type="InterPro" id="IPR004843">
    <property type="entry name" value="Calcineurin-like_PHP"/>
</dbReference>
<dbReference type="AlphaFoldDB" id="A0A0F5LVH4"/>
<dbReference type="GO" id="GO:0016020">
    <property type="term" value="C:membrane"/>
    <property type="evidence" value="ECO:0007669"/>
    <property type="project" value="GOC"/>
</dbReference>
<proteinExistence type="predicted"/>
<protein>
    <recommendedName>
        <fullName evidence="3">Calcineurin-like phosphoesterase domain-containing protein</fullName>
    </recommendedName>
</protein>
<comment type="caution">
    <text evidence="4">The sequence shown here is derived from an EMBL/GenBank/DDBJ whole genome shotgun (WGS) entry which is preliminary data.</text>
</comment>
<dbReference type="InterPro" id="IPR051158">
    <property type="entry name" value="Metallophosphoesterase_sf"/>
</dbReference>
<evidence type="ECO:0000256" key="2">
    <source>
        <dbReference type="ARBA" id="ARBA00022801"/>
    </source>
</evidence>
<dbReference type="CDD" id="cd07385">
    <property type="entry name" value="MPP_YkuE_C"/>
    <property type="match status" value="1"/>
</dbReference>
<dbReference type="SUPFAM" id="SSF56300">
    <property type="entry name" value="Metallo-dependent phosphatases"/>
    <property type="match status" value="1"/>
</dbReference>
<dbReference type="InterPro" id="IPR029052">
    <property type="entry name" value="Metallo-depent_PP-like"/>
</dbReference>
<dbReference type="GO" id="GO:0009245">
    <property type="term" value="P:lipid A biosynthetic process"/>
    <property type="evidence" value="ECO:0007669"/>
    <property type="project" value="TreeGrafter"/>
</dbReference>
<dbReference type="PATRIC" id="fig|1121477.3.peg.1460"/>
<dbReference type="PANTHER" id="PTHR31302">
    <property type="entry name" value="TRANSMEMBRANE PROTEIN WITH METALLOPHOSPHOESTERASE DOMAIN-RELATED"/>
    <property type="match status" value="1"/>
</dbReference>
<gene>
    <name evidence="4" type="ORF">VW29_02025</name>
</gene>
<keyword evidence="1" id="KW-0479">Metal-binding</keyword>
<evidence type="ECO:0000256" key="1">
    <source>
        <dbReference type="ARBA" id="ARBA00022723"/>
    </source>
</evidence>
<keyword evidence="2" id="KW-0378">Hydrolase</keyword>
<keyword evidence="5" id="KW-1185">Reference proteome</keyword>
<feature type="domain" description="Calcineurin-like phosphoesterase" evidence="3">
    <location>
        <begin position="26"/>
        <end position="213"/>
    </location>
</feature>
<sequence length="276" mass="29780">MGAPGRMTHIARYAPRLSGWPADLALRIVALSDIHACRPFMDERRLAGICAEANGLAPDLILLLGDYAPGPRFSQPLPPKIWAGALAQLAAPLGVHAVLGNHDYERHRDQRVAQRPTAAETALAAAGIDVYINRAVRIGMGERGFWLAGLGDQYAFMPKGRRNYVRGLGADDLEGTLAQVTSDEPIILMAHEPDLFPDTPERVALTLSGHTHAGQISLFGRTPVVPSRHGSRYVHGHFSAGRKQLIVSAGLGYSGLPLRIGTRPELVLIELGEPRP</sequence>
<dbReference type="Gene3D" id="3.60.21.10">
    <property type="match status" value="1"/>
</dbReference>
<evidence type="ECO:0000259" key="3">
    <source>
        <dbReference type="Pfam" id="PF00149"/>
    </source>
</evidence>
<dbReference type="STRING" id="1121477.SAMN02745223_01418"/>
<name>A0A0F5LVH4_9HYPH</name>
<accession>A0A0F5LVH4</accession>
<organism evidence="4 5">
    <name type="scientific">Devosia limi DSM 17137</name>
    <dbReference type="NCBI Taxonomy" id="1121477"/>
    <lineage>
        <taxon>Bacteria</taxon>
        <taxon>Pseudomonadati</taxon>
        <taxon>Pseudomonadota</taxon>
        <taxon>Alphaproteobacteria</taxon>
        <taxon>Hyphomicrobiales</taxon>
        <taxon>Devosiaceae</taxon>
        <taxon>Devosia</taxon>
    </lineage>
</organism>
<dbReference type="Pfam" id="PF00149">
    <property type="entry name" value="Metallophos"/>
    <property type="match status" value="1"/>
</dbReference>
<reference evidence="4 5" key="1">
    <citation type="submission" date="2015-03" db="EMBL/GenBank/DDBJ databases">
        <authorList>
            <person name="Hassan Y.I."/>
            <person name="Lepp D."/>
            <person name="Zhou T."/>
        </authorList>
    </citation>
    <scope>NUCLEOTIDE SEQUENCE [LARGE SCALE GENOMIC DNA]</scope>
    <source>
        <strain evidence="4 5">DSM 17137</strain>
    </source>
</reference>
<dbReference type="PANTHER" id="PTHR31302:SF31">
    <property type="entry name" value="PHOSPHODIESTERASE YAEI"/>
    <property type="match status" value="1"/>
</dbReference>